<protein>
    <recommendedName>
        <fullName evidence="4">DH domain-containing protein</fullName>
    </recommendedName>
</protein>
<accession>A0AAN8GG16</accession>
<dbReference type="InterPro" id="IPR035899">
    <property type="entry name" value="DBL_dom_sf"/>
</dbReference>
<reference evidence="2 3" key="1">
    <citation type="journal article" date="2023" name="Mol. Biol. Evol.">
        <title>Genomics of Secondarily Temperate Adaptation in the Only Non-Antarctic Icefish.</title>
        <authorList>
            <person name="Rivera-Colon A.G."/>
            <person name="Rayamajhi N."/>
            <person name="Minhas B.F."/>
            <person name="Madrigal G."/>
            <person name="Bilyk K.T."/>
            <person name="Yoon V."/>
            <person name="Hune M."/>
            <person name="Gregory S."/>
            <person name="Cheng C.H.C."/>
            <person name="Catchen J.M."/>
        </authorList>
    </citation>
    <scope>NUCLEOTIDE SEQUENCE [LARGE SCALE GENOMIC DNA]</scope>
    <source>
        <strain evidence="2">JC2023a</strain>
    </source>
</reference>
<dbReference type="Proteomes" id="UP001335648">
    <property type="component" value="Unassembled WGS sequence"/>
</dbReference>
<evidence type="ECO:0000256" key="1">
    <source>
        <dbReference type="SAM" id="MobiDB-lite"/>
    </source>
</evidence>
<dbReference type="AlphaFoldDB" id="A0AAN8GG16"/>
<proteinExistence type="predicted"/>
<sequence>MTEESPEKQLRLRVCVLSELLHTERDYVQTLEFLSVSTRSSKNPARLFSMQTACGCSNKWQHFLPCWSVWGGGIDPSGGRGDIVKAGMCELQPEQCNPHGVGSERKTRDDNAHNKPLNPMKSVPV</sequence>
<feature type="compositionally biased region" description="Basic and acidic residues" evidence="1">
    <location>
        <begin position="102"/>
        <end position="113"/>
    </location>
</feature>
<dbReference type="EMBL" id="JAULUE010002066">
    <property type="protein sequence ID" value="KAK5877598.1"/>
    <property type="molecule type" value="Genomic_DNA"/>
</dbReference>
<dbReference type="SUPFAM" id="SSF48065">
    <property type="entry name" value="DBL homology domain (DH-domain)"/>
    <property type="match status" value="1"/>
</dbReference>
<comment type="caution">
    <text evidence="2">The sequence shown here is derived from an EMBL/GenBank/DDBJ whole genome shotgun (WGS) entry which is preliminary data.</text>
</comment>
<evidence type="ECO:0000313" key="3">
    <source>
        <dbReference type="Proteomes" id="UP001335648"/>
    </source>
</evidence>
<feature type="region of interest" description="Disordered" evidence="1">
    <location>
        <begin position="95"/>
        <end position="125"/>
    </location>
</feature>
<evidence type="ECO:0000313" key="2">
    <source>
        <dbReference type="EMBL" id="KAK5877598.1"/>
    </source>
</evidence>
<gene>
    <name evidence="2" type="ORF">CesoFtcFv8_025088</name>
</gene>
<organism evidence="2 3">
    <name type="scientific">Champsocephalus esox</name>
    <name type="common">pike icefish</name>
    <dbReference type="NCBI Taxonomy" id="159716"/>
    <lineage>
        <taxon>Eukaryota</taxon>
        <taxon>Metazoa</taxon>
        <taxon>Chordata</taxon>
        <taxon>Craniata</taxon>
        <taxon>Vertebrata</taxon>
        <taxon>Euteleostomi</taxon>
        <taxon>Actinopterygii</taxon>
        <taxon>Neopterygii</taxon>
        <taxon>Teleostei</taxon>
        <taxon>Neoteleostei</taxon>
        <taxon>Acanthomorphata</taxon>
        <taxon>Eupercaria</taxon>
        <taxon>Perciformes</taxon>
        <taxon>Notothenioidei</taxon>
        <taxon>Channichthyidae</taxon>
        <taxon>Champsocephalus</taxon>
    </lineage>
</organism>
<name>A0AAN8GG16_9TELE</name>
<evidence type="ECO:0008006" key="4">
    <source>
        <dbReference type="Google" id="ProtNLM"/>
    </source>
</evidence>
<keyword evidence="3" id="KW-1185">Reference proteome</keyword>